<dbReference type="InterPro" id="IPR003594">
    <property type="entry name" value="HATPase_dom"/>
</dbReference>
<proteinExistence type="predicted"/>
<comment type="catalytic activity">
    <reaction evidence="1">
        <text>ATP + protein L-histidine = ADP + protein N-phospho-L-histidine.</text>
        <dbReference type="EC" id="2.7.13.3"/>
    </reaction>
</comment>
<evidence type="ECO:0000313" key="7">
    <source>
        <dbReference type="EMBL" id="MCH5599288.1"/>
    </source>
</evidence>
<dbReference type="SUPFAM" id="SSF55874">
    <property type="entry name" value="ATPase domain of HSP90 chaperone/DNA topoisomerase II/histidine kinase"/>
    <property type="match status" value="1"/>
</dbReference>
<gene>
    <name evidence="7" type="ORF">MKP09_15910</name>
</gene>
<dbReference type="PRINTS" id="PR00344">
    <property type="entry name" value="BCTRLSENSOR"/>
</dbReference>
<dbReference type="PROSITE" id="PS50109">
    <property type="entry name" value="HIS_KIN"/>
    <property type="match status" value="1"/>
</dbReference>
<reference evidence="7 8" key="1">
    <citation type="submission" date="2022-02" db="EMBL/GenBank/DDBJ databases">
        <authorList>
            <person name="Min J."/>
        </authorList>
    </citation>
    <scope>NUCLEOTIDE SEQUENCE [LARGE SCALE GENOMIC DNA]</scope>
    <source>
        <strain evidence="7 8">GR10-1</strain>
    </source>
</reference>
<keyword evidence="7" id="KW-0547">Nucleotide-binding</keyword>
<evidence type="ECO:0000256" key="4">
    <source>
        <dbReference type="ARBA" id="ARBA00022679"/>
    </source>
</evidence>
<dbReference type="InterPro" id="IPR004358">
    <property type="entry name" value="Sig_transdc_His_kin-like_C"/>
</dbReference>
<keyword evidence="7" id="KW-0067">ATP-binding</keyword>
<evidence type="ECO:0000256" key="1">
    <source>
        <dbReference type="ARBA" id="ARBA00000085"/>
    </source>
</evidence>
<evidence type="ECO:0000256" key="3">
    <source>
        <dbReference type="ARBA" id="ARBA00022553"/>
    </source>
</evidence>
<dbReference type="GO" id="GO:0005524">
    <property type="term" value="F:ATP binding"/>
    <property type="evidence" value="ECO:0007669"/>
    <property type="project" value="UniProtKB-KW"/>
</dbReference>
<keyword evidence="5" id="KW-0418">Kinase</keyword>
<dbReference type="PANTHER" id="PTHR43304">
    <property type="entry name" value="PHYTOCHROME-LIKE PROTEIN CPH1"/>
    <property type="match status" value="1"/>
</dbReference>
<dbReference type="EMBL" id="JAKWBL010000003">
    <property type="protein sequence ID" value="MCH5599288.1"/>
    <property type="molecule type" value="Genomic_DNA"/>
</dbReference>
<dbReference type="SMART" id="SM00387">
    <property type="entry name" value="HATPase_c"/>
    <property type="match status" value="1"/>
</dbReference>
<keyword evidence="8" id="KW-1185">Reference proteome</keyword>
<organism evidence="7 8">
    <name type="scientific">Niabella ginsengisoli</name>
    <dbReference type="NCBI Taxonomy" id="522298"/>
    <lineage>
        <taxon>Bacteria</taxon>
        <taxon>Pseudomonadati</taxon>
        <taxon>Bacteroidota</taxon>
        <taxon>Chitinophagia</taxon>
        <taxon>Chitinophagales</taxon>
        <taxon>Chitinophagaceae</taxon>
        <taxon>Niabella</taxon>
    </lineage>
</organism>
<dbReference type="EC" id="2.7.13.3" evidence="2"/>
<comment type="caution">
    <text evidence="7">The sequence shown here is derived from an EMBL/GenBank/DDBJ whole genome shotgun (WGS) entry which is preliminary data.</text>
</comment>
<sequence>MSSVIKDLSTKINESNAKIVADELPVINAYKTELRLLFQNLIINALKFKKPGRDPDIKIECIEQDNYWRFFVKDNGIGVEEEYGEKIFRIFQRLHTNSNYEGTGIGLAHSKKIVDLHEGEINVKPNQPYGSIFTFTIFKHL</sequence>
<name>A0ABS9SLM4_9BACT</name>
<dbReference type="InterPro" id="IPR052162">
    <property type="entry name" value="Sensor_kinase/Photoreceptor"/>
</dbReference>
<dbReference type="InterPro" id="IPR005467">
    <property type="entry name" value="His_kinase_dom"/>
</dbReference>
<evidence type="ECO:0000256" key="5">
    <source>
        <dbReference type="ARBA" id="ARBA00022777"/>
    </source>
</evidence>
<evidence type="ECO:0000259" key="6">
    <source>
        <dbReference type="PROSITE" id="PS50109"/>
    </source>
</evidence>
<dbReference type="Gene3D" id="3.30.565.10">
    <property type="entry name" value="Histidine kinase-like ATPase, C-terminal domain"/>
    <property type="match status" value="1"/>
</dbReference>
<accession>A0ABS9SLM4</accession>
<protein>
    <recommendedName>
        <fullName evidence="2">histidine kinase</fullName>
        <ecNumber evidence="2">2.7.13.3</ecNumber>
    </recommendedName>
</protein>
<keyword evidence="3" id="KW-0597">Phosphoprotein</keyword>
<keyword evidence="4" id="KW-0808">Transferase</keyword>
<dbReference type="Pfam" id="PF02518">
    <property type="entry name" value="HATPase_c"/>
    <property type="match status" value="1"/>
</dbReference>
<dbReference type="Proteomes" id="UP001202248">
    <property type="component" value="Unassembled WGS sequence"/>
</dbReference>
<feature type="domain" description="Histidine kinase" evidence="6">
    <location>
        <begin position="1"/>
        <end position="141"/>
    </location>
</feature>
<evidence type="ECO:0000313" key="8">
    <source>
        <dbReference type="Proteomes" id="UP001202248"/>
    </source>
</evidence>
<dbReference type="InterPro" id="IPR036890">
    <property type="entry name" value="HATPase_C_sf"/>
</dbReference>
<evidence type="ECO:0000256" key="2">
    <source>
        <dbReference type="ARBA" id="ARBA00012438"/>
    </source>
</evidence>
<dbReference type="PANTHER" id="PTHR43304:SF1">
    <property type="entry name" value="PAC DOMAIN-CONTAINING PROTEIN"/>
    <property type="match status" value="1"/>
</dbReference>